<name>A0A2K9PW18_9FLAO</name>
<dbReference type="EMBL" id="CP025791">
    <property type="protein sequence ID" value="AUP81259.1"/>
    <property type="molecule type" value="Genomic_DNA"/>
</dbReference>
<reference evidence="1 2" key="1">
    <citation type="submission" date="2018-01" db="EMBL/GenBank/DDBJ databases">
        <title>Complete genome sequence of Flavivirga eckloniae ECD14 isolated from seaweed Ecklonia cava.</title>
        <authorList>
            <person name="Lee J.H."/>
            <person name="Baik K.S."/>
            <person name="Seong C.N."/>
        </authorList>
    </citation>
    <scope>NUCLEOTIDE SEQUENCE [LARGE SCALE GENOMIC DNA]</scope>
    <source>
        <strain evidence="1 2">ECD14</strain>
    </source>
</reference>
<dbReference type="RefSeq" id="WP_102757902.1">
    <property type="nucleotide sequence ID" value="NZ_CP025791.1"/>
</dbReference>
<protein>
    <submittedName>
        <fullName evidence="1">Uncharacterized protein</fullName>
    </submittedName>
</protein>
<keyword evidence="2" id="KW-1185">Reference proteome</keyword>
<evidence type="ECO:0000313" key="2">
    <source>
        <dbReference type="Proteomes" id="UP000235826"/>
    </source>
</evidence>
<sequence>MIIIKEYNQYVFNPLRLLRSISMLLMAVLFSYSSILTAQEKSEIQSLSSVNGTLQAFVSKDSTLQYSERFTIDQGENEVVLDGEKWNYTVKYEKVEGHKNATDVEVIIHPSKENQKAIMGVEFNFENWSKDNYVLVPASVYNGNRFKTINMSWPGVIVDEADKYHDIDPIIPDHIPYLNLEEGTSKLSIKLNDASIPAIAFFSPELQRSFLLLIKPTKNFDIVVKESEDRKRASFLFYSTNKPDVYSKEKTDFFSINFRMFDFPSQNPIDLLTHFFPLRKSFTEPNEFVHSIPFGKSFEIQETLHDTNRWDESMKIYRQSGLKERDKFYGGVQLGWIGGMIEEQPLLTAGNELSKKRSVQNIETILNNMQGESGLMYGMFKDDIVYSDDFRNPSKKPLLGMARKNGDALYFLLQSLMILKESKEYGSMVEKFESKARKLADGLSNLWLKYNQFGQFFDPNTGELVVYGSTSGASAIGALALACEYFGENKYLEIAEAAGDFYYRRDLQKGYTTAGPGEALQCPDSESAFAILEGYMALYDITGKEKYLKMAEEATAYFATWVTSYDFEFPEQSVLGKIDAKATGSVWANIQNRHGAPAICNYSGDSLLKLYRATNNPLYIDLLKDIAHNALQYVSTTDRPLAPNMLHGYVCERVNISNWEGEQNVGGNFYDSSPWVEVAIMQTVTQVPSIYFDVENNTLAIFDHLNASIENTSTKETITIRIKNPTEYDTVCTVFIDSAKDKPMGWNNYAEFKKIQLSANEEKVVTLKIK</sequence>
<accession>A0A2K9PW18</accession>
<dbReference type="Proteomes" id="UP000235826">
    <property type="component" value="Chromosome"/>
</dbReference>
<dbReference type="OrthoDB" id="1381994at2"/>
<dbReference type="AlphaFoldDB" id="A0A2K9PW18"/>
<dbReference type="SUPFAM" id="SSF48208">
    <property type="entry name" value="Six-hairpin glycosidases"/>
    <property type="match status" value="1"/>
</dbReference>
<gene>
    <name evidence="1" type="ORF">C1H87_22085</name>
</gene>
<organism evidence="1 2">
    <name type="scientific">Flavivirga eckloniae</name>
    <dbReference type="NCBI Taxonomy" id="1803846"/>
    <lineage>
        <taxon>Bacteria</taxon>
        <taxon>Pseudomonadati</taxon>
        <taxon>Bacteroidota</taxon>
        <taxon>Flavobacteriia</taxon>
        <taxon>Flavobacteriales</taxon>
        <taxon>Flavobacteriaceae</taxon>
        <taxon>Flavivirga</taxon>
    </lineage>
</organism>
<proteinExistence type="predicted"/>
<evidence type="ECO:0000313" key="1">
    <source>
        <dbReference type="EMBL" id="AUP81259.1"/>
    </source>
</evidence>
<dbReference type="GO" id="GO:0005975">
    <property type="term" value="P:carbohydrate metabolic process"/>
    <property type="evidence" value="ECO:0007669"/>
    <property type="project" value="InterPro"/>
</dbReference>
<dbReference type="KEGG" id="fek:C1H87_22085"/>
<dbReference type="InterPro" id="IPR008928">
    <property type="entry name" value="6-hairpin_glycosidase_sf"/>
</dbReference>